<proteinExistence type="predicted"/>
<organism evidence="1 2">
    <name type="scientific">Moorena producens PAL-8-15-08-1</name>
    <dbReference type="NCBI Taxonomy" id="1458985"/>
    <lineage>
        <taxon>Bacteria</taxon>
        <taxon>Bacillati</taxon>
        <taxon>Cyanobacteriota</taxon>
        <taxon>Cyanophyceae</taxon>
        <taxon>Coleofasciculales</taxon>
        <taxon>Coleofasciculaceae</taxon>
        <taxon>Moorena</taxon>
    </lineage>
</organism>
<evidence type="ECO:0000313" key="1">
    <source>
        <dbReference type="EMBL" id="AOX00089.1"/>
    </source>
</evidence>
<name>A0A1D8TR21_9CYAN</name>
<dbReference type="EMBL" id="CP017599">
    <property type="protein sequence ID" value="AOX00089.1"/>
    <property type="molecule type" value="Genomic_DNA"/>
</dbReference>
<reference evidence="2" key="1">
    <citation type="submission" date="2016-10" db="EMBL/GenBank/DDBJ databases">
        <title>Comparative genomics uncovers the prolific and rare metabolic potential of the cyanobacterial genus Moorea.</title>
        <authorList>
            <person name="Leao T."/>
            <person name="Castelao G."/>
            <person name="Korobeynikov A."/>
            <person name="Monroe E.A."/>
            <person name="Podell S."/>
            <person name="Glukhov E."/>
            <person name="Allen E."/>
            <person name="Gerwick W.H."/>
            <person name="Gerwick L."/>
        </authorList>
    </citation>
    <scope>NUCLEOTIDE SEQUENCE [LARGE SCALE GENOMIC DNA]</scope>
    <source>
        <strain evidence="2">PAL-8-15-08-1</strain>
    </source>
</reference>
<dbReference type="Proteomes" id="UP000177870">
    <property type="component" value="Chromosome"/>
</dbReference>
<dbReference type="AlphaFoldDB" id="A0A1D8TR21"/>
<evidence type="ECO:0000313" key="2">
    <source>
        <dbReference type="Proteomes" id="UP000177870"/>
    </source>
</evidence>
<protein>
    <submittedName>
        <fullName evidence="1">Uncharacterized protein</fullName>
    </submittedName>
</protein>
<dbReference type="RefSeq" id="WP_070392560.1">
    <property type="nucleotide sequence ID" value="NZ_CP017599.1"/>
</dbReference>
<gene>
    <name evidence="1" type="ORF">BJP34_12110</name>
</gene>
<dbReference type="KEGG" id="mpro:BJP34_12110"/>
<accession>A0A1D8TR21</accession>
<sequence length="63" mass="6780">MKWSEKPISSIFDGPGKRGCIEIGIFEAQNPSSKAFRNKIEMLNSLATSINSGSAISVTSIFS</sequence>